<evidence type="ECO:0000313" key="2">
    <source>
        <dbReference type="EMBL" id="EOD43495.1"/>
    </source>
</evidence>
<dbReference type="HOGENOM" id="CLU_122474_0_0_1"/>
<protein>
    <submittedName>
        <fullName evidence="2">Putative ketosteroid isomerase-like protein</fullName>
    </submittedName>
</protein>
<dbReference type="EMBL" id="KB916820">
    <property type="protein sequence ID" value="EOD43495.1"/>
    <property type="molecule type" value="Genomic_DNA"/>
</dbReference>
<dbReference type="Proteomes" id="UP000013521">
    <property type="component" value="Unassembled WGS sequence"/>
</dbReference>
<dbReference type="Pfam" id="PF12680">
    <property type="entry name" value="SnoaL_2"/>
    <property type="match status" value="1"/>
</dbReference>
<dbReference type="InterPro" id="IPR032710">
    <property type="entry name" value="NTF2-like_dom_sf"/>
</dbReference>
<reference evidence="3" key="1">
    <citation type="journal article" date="2013" name="Genome Announc.">
        <title>Draft genome sequence of Neofusicoccum parvum isolate UCR-NP2, a fungal vascular pathogen associated with grapevine cankers.</title>
        <authorList>
            <person name="Blanco-Ulate B."/>
            <person name="Rolshausen P."/>
            <person name="Cantu D."/>
        </authorList>
    </citation>
    <scope>NUCLEOTIDE SEQUENCE [LARGE SCALE GENOMIC DNA]</scope>
    <source>
        <strain evidence="3">UCR-NP2</strain>
    </source>
</reference>
<evidence type="ECO:0000313" key="3">
    <source>
        <dbReference type="Proteomes" id="UP000013521"/>
    </source>
</evidence>
<dbReference type="Gene3D" id="3.10.450.50">
    <property type="match status" value="1"/>
</dbReference>
<dbReference type="OrthoDB" id="3889453at2759"/>
<feature type="domain" description="SnoaL-like" evidence="1">
    <location>
        <begin position="9"/>
        <end position="117"/>
    </location>
</feature>
<accession>R1FWN1</accession>
<name>R1FWN1_BOTPV</name>
<dbReference type="eggNOG" id="ENOG502SWID">
    <property type="taxonomic scope" value="Eukaryota"/>
</dbReference>
<organism evidence="2 3">
    <name type="scientific">Botryosphaeria parva (strain UCR-NP2)</name>
    <name type="common">Grapevine canker fungus</name>
    <name type="synonym">Neofusicoccum parvum</name>
    <dbReference type="NCBI Taxonomy" id="1287680"/>
    <lineage>
        <taxon>Eukaryota</taxon>
        <taxon>Fungi</taxon>
        <taxon>Dikarya</taxon>
        <taxon>Ascomycota</taxon>
        <taxon>Pezizomycotina</taxon>
        <taxon>Dothideomycetes</taxon>
        <taxon>Dothideomycetes incertae sedis</taxon>
        <taxon>Botryosphaeriales</taxon>
        <taxon>Botryosphaeriaceae</taxon>
        <taxon>Neofusicoccum</taxon>
    </lineage>
</organism>
<dbReference type="SUPFAM" id="SSF54427">
    <property type="entry name" value="NTF2-like"/>
    <property type="match status" value="1"/>
</dbReference>
<gene>
    <name evidence="2" type="ORF">UCRNP2_9822</name>
</gene>
<keyword evidence="2" id="KW-0413">Isomerase</keyword>
<dbReference type="AlphaFoldDB" id="R1FWN1"/>
<dbReference type="KEGG" id="npa:UCRNP2_9822"/>
<evidence type="ECO:0000259" key="1">
    <source>
        <dbReference type="Pfam" id="PF12680"/>
    </source>
</evidence>
<dbReference type="InterPro" id="IPR037401">
    <property type="entry name" value="SnoaL-like"/>
</dbReference>
<proteinExistence type="predicted"/>
<sequence length="142" mass="16371">MEQSQLDIVKKWASFFPSGSPQDFTALFTPDGEWIDHAFGLHRKGRGALEVHFARWVECVPNFTMELQRHWAVPEGVVATYHGRGTMEKDLPSLKAGGRPFEFQGVVWFRFRDGLIKTVEETYTRAFQELPPLGSYDYVFKL</sequence>
<dbReference type="GO" id="GO:0016853">
    <property type="term" value="F:isomerase activity"/>
    <property type="evidence" value="ECO:0007669"/>
    <property type="project" value="UniProtKB-KW"/>
</dbReference>